<evidence type="ECO:0000313" key="4">
    <source>
        <dbReference type="Proteomes" id="UP001470230"/>
    </source>
</evidence>
<organism evidence="3 4">
    <name type="scientific">Tritrichomonas musculus</name>
    <dbReference type="NCBI Taxonomy" id="1915356"/>
    <lineage>
        <taxon>Eukaryota</taxon>
        <taxon>Metamonada</taxon>
        <taxon>Parabasalia</taxon>
        <taxon>Tritrichomonadida</taxon>
        <taxon>Tritrichomonadidae</taxon>
        <taxon>Tritrichomonas</taxon>
    </lineage>
</organism>
<feature type="transmembrane region" description="Helical" evidence="1">
    <location>
        <begin position="119"/>
        <end position="138"/>
    </location>
</feature>
<evidence type="ECO:0000259" key="2">
    <source>
        <dbReference type="Pfam" id="PF10277"/>
    </source>
</evidence>
<gene>
    <name evidence="3" type="ORF">M9Y10_009125</name>
</gene>
<keyword evidence="1" id="KW-0812">Transmembrane</keyword>
<dbReference type="Pfam" id="PF10277">
    <property type="entry name" value="Frag1"/>
    <property type="match status" value="1"/>
</dbReference>
<keyword evidence="1" id="KW-1133">Transmembrane helix</keyword>
<feature type="transmembrane region" description="Helical" evidence="1">
    <location>
        <begin position="93"/>
        <end position="113"/>
    </location>
</feature>
<comment type="caution">
    <text evidence="3">The sequence shown here is derived from an EMBL/GenBank/DDBJ whole genome shotgun (WGS) entry which is preliminary data.</text>
</comment>
<protein>
    <recommendedName>
        <fullName evidence="2">CWH43-like N-terminal domain-containing protein</fullName>
    </recommendedName>
</protein>
<dbReference type="EMBL" id="JAPFFF010000014">
    <property type="protein sequence ID" value="KAK8871212.1"/>
    <property type="molecule type" value="Genomic_DNA"/>
</dbReference>
<evidence type="ECO:0000313" key="3">
    <source>
        <dbReference type="EMBL" id="KAK8871212.1"/>
    </source>
</evidence>
<feature type="transmembrane region" description="Helical" evidence="1">
    <location>
        <begin position="54"/>
        <end position="72"/>
    </location>
</feature>
<proteinExistence type="predicted"/>
<reference evidence="3 4" key="1">
    <citation type="submission" date="2024-04" db="EMBL/GenBank/DDBJ databases">
        <title>Tritrichomonas musculus Genome.</title>
        <authorList>
            <person name="Alves-Ferreira E."/>
            <person name="Grigg M."/>
            <person name="Lorenzi H."/>
            <person name="Galac M."/>
        </authorList>
    </citation>
    <scope>NUCLEOTIDE SEQUENCE [LARGE SCALE GENOMIC DNA]</scope>
    <source>
        <strain evidence="3 4">EAF2021</strain>
    </source>
</reference>
<name>A0ABR2IZY9_9EUKA</name>
<dbReference type="Proteomes" id="UP001470230">
    <property type="component" value="Unassembled WGS sequence"/>
</dbReference>
<dbReference type="InterPro" id="IPR019402">
    <property type="entry name" value="CWH43_N"/>
</dbReference>
<sequence>MIQHNLTVWYYIGAIFPFLSVVSCWICFYTLGHFHSDHILTISETVIPFPENRIFPVAMCIESVMLIFFYTIRNLAIFEFTKEKKISFPFKKVVIISTTFCVPIGLIVLSIVTLKDQEAVHLTGAFLFFFGSLTYYITSDLALKQVGKPIKLGSSIISYSIICSMVLYFSFLMLNPSWSKTLGALFQYITALLIFTKIILFNFDLPQHFLQVKVD</sequence>
<evidence type="ECO:0000256" key="1">
    <source>
        <dbReference type="SAM" id="Phobius"/>
    </source>
</evidence>
<accession>A0ABR2IZY9</accession>
<feature type="transmembrane region" description="Helical" evidence="1">
    <location>
        <begin position="9"/>
        <end position="34"/>
    </location>
</feature>
<feature type="transmembrane region" description="Helical" evidence="1">
    <location>
        <begin position="150"/>
        <end position="173"/>
    </location>
</feature>
<keyword evidence="1" id="KW-0472">Membrane</keyword>
<feature type="domain" description="CWH43-like N-terminal" evidence="2">
    <location>
        <begin position="10"/>
        <end position="207"/>
    </location>
</feature>
<feature type="transmembrane region" description="Helical" evidence="1">
    <location>
        <begin position="185"/>
        <end position="203"/>
    </location>
</feature>
<keyword evidence="4" id="KW-1185">Reference proteome</keyword>